<keyword evidence="5" id="KW-0874">Quinone</keyword>
<dbReference type="InterPro" id="IPR010096">
    <property type="entry name" value="NADH-Q_OxRdtase_suN/2"/>
</dbReference>
<comment type="subunit">
    <text evidence="5">NDH-1 is composed of 14 different subunits. Subunits NuoA, H, J, K, L, M, N constitute the membrane sector of the complex.</text>
</comment>
<evidence type="ECO:0000256" key="2">
    <source>
        <dbReference type="ARBA" id="ARBA00022692"/>
    </source>
</evidence>
<dbReference type="InterPro" id="IPR001750">
    <property type="entry name" value="ND/Mrp_TM"/>
</dbReference>
<feature type="transmembrane region" description="Helical" evidence="5">
    <location>
        <begin position="138"/>
        <end position="160"/>
    </location>
</feature>
<comment type="similarity">
    <text evidence="5">Belongs to the complex I subunit 2 family.</text>
</comment>
<dbReference type="RefSeq" id="WP_338686826.1">
    <property type="nucleotide sequence ID" value="NZ_AP024702.1"/>
</dbReference>
<keyword evidence="2 5" id="KW-0812">Transmembrane</keyword>
<evidence type="ECO:0000256" key="1">
    <source>
        <dbReference type="ARBA" id="ARBA00004127"/>
    </source>
</evidence>
<comment type="subcellular location">
    <subcellularLocation>
        <location evidence="5">Cell membrane</location>
        <topology evidence="5">Multi-pass membrane protein</topology>
    </subcellularLocation>
    <subcellularLocation>
        <location evidence="1">Endomembrane system</location>
        <topology evidence="1">Multi-pass membrane protein</topology>
    </subcellularLocation>
    <subcellularLocation>
        <location evidence="6">Membrane</location>
        <topology evidence="6">Multi-pass membrane protein</topology>
    </subcellularLocation>
</comment>
<dbReference type="Pfam" id="PF00361">
    <property type="entry name" value="Proton_antipo_M"/>
    <property type="match status" value="1"/>
</dbReference>
<feature type="transmembrane region" description="Helical" evidence="5">
    <location>
        <begin position="79"/>
        <end position="96"/>
    </location>
</feature>
<gene>
    <name evidence="5" type="primary">nuoN</name>
    <name evidence="8" type="ORF">HAHE_38770</name>
</gene>
<evidence type="ECO:0000313" key="8">
    <source>
        <dbReference type="EMBL" id="BCX49969.1"/>
    </source>
</evidence>
<accession>A0ABN6H8Y3</accession>
<dbReference type="NCBIfam" id="TIGR01770">
    <property type="entry name" value="NDH_I_N"/>
    <property type="match status" value="1"/>
</dbReference>
<sequence>MPAYYLEALTVALGIALLMVEAFGPAHSKRHVGVFAAFGLGIILVFSFFAIGPDKAREGAGWAEWPLWQFYAFDSVARFYKGFAIVCTILVILMSLDYRSVLSRFTDHPTTESGTGEYFALPVFACAGMMWMASAKDLAGAFVALELVTITFYILVAYLRRNVGSLEAGVKYLILGALSTGFLVYGIAWIYGTLGTMNLELIGEKIGEVESTVPVLFGIGLILVALGFKIGAVPMQVWIPDVYQGAPTPTTAFLSVGSKAAGFVLLIRFLEPFLGEGSPVAGSVTAMLLIMAVATLLFGNLAAIAQTNFKRLLAYSSIAHAGFLVLALAAWKPAGQAEGLGSSETVSFYLATYLLMTLAAFFVLAQIRIRSGSEELDAFKGLGRRDPLVAILMTVIMAALAGVPLTAGFLGKFFVFSLAVEAAQWWGVGIAFIGAAAGFYYYFKLIRSMWWEDSEEESPVELPYISRVCVIALTSAVIVLGVWPQPVLWLLGA</sequence>
<feature type="transmembrane region" description="Helical" evidence="5">
    <location>
        <begin position="172"/>
        <end position="192"/>
    </location>
</feature>
<protein>
    <recommendedName>
        <fullName evidence="5">NADH-quinone oxidoreductase subunit N</fullName>
        <ecNumber evidence="5">7.1.1.-</ecNumber>
    </recommendedName>
    <alternativeName>
        <fullName evidence="5">NADH dehydrogenase I subunit N</fullName>
    </alternativeName>
    <alternativeName>
        <fullName evidence="5">NDH-1 subunit N</fullName>
    </alternativeName>
</protein>
<dbReference type="EMBL" id="AP024702">
    <property type="protein sequence ID" value="BCX49969.1"/>
    <property type="molecule type" value="Genomic_DNA"/>
</dbReference>
<evidence type="ECO:0000256" key="5">
    <source>
        <dbReference type="HAMAP-Rule" id="MF_00445"/>
    </source>
</evidence>
<feature type="transmembrane region" description="Helical" evidence="5">
    <location>
        <begin position="212"/>
        <end position="239"/>
    </location>
</feature>
<proteinExistence type="inferred from homology"/>
<evidence type="ECO:0000256" key="4">
    <source>
        <dbReference type="ARBA" id="ARBA00023136"/>
    </source>
</evidence>
<reference evidence="8 9" key="1">
    <citation type="submission" date="2021-06" db="EMBL/GenBank/DDBJ databases">
        <title>Complete genome of Haloferula helveola possessing various polysaccharide degrading enzymes.</title>
        <authorList>
            <person name="Takami H."/>
            <person name="Huang C."/>
            <person name="Hamasaki K."/>
        </authorList>
    </citation>
    <scope>NUCLEOTIDE SEQUENCE [LARGE SCALE GENOMIC DNA]</scope>
    <source>
        <strain evidence="8 9">CN-1</strain>
    </source>
</reference>
<keyword evidence="9" id="KW-1185">Reference proteome</keyword>
<keyword evidence="5" id="KW-0520">NAD</keyword>
<feature type="transmembrane region" description="Helical" evidence="5">
    <location>
        <begin position="346"/>
        <end position="367"/>
    </location>
</feature>
<keyword evidence="5" id="KW-1278">Translocase</keyword>
<dbReference type="Proteomes" id="UP001374893">
    <property type="component" value="Chromosome"/>
</dbReference>
<comment type="function">
    <text evidence="5">NDH-1 shuttles electrons from NADH, via FMN and iron-sulfur (Fe-S) centers, to quinones in the respiratory chain. The immediate electron acceptor for the enzyme in this species is believed to be ubiquinone. Couples the redox reaction to proton translocation (for every two electrons transferred, four hydrogen ions are translocated across the cytoplasmic membrane), and thus conserves the redox energy in a proton gradient.</text>
</comment>
<organism evidence="8 9">
    <name type="scientific">Haloferula helveola</name>
    <dbReference type="NCBI Taxonomy" id="490095"/>
    <lineage>
        <taxon>Bacteria</taxon>
        <taxon>Pseudomonadati</taxon>
        <taxon>Verrucomicrobiota</taxon>
        <taxon>Verrucomicrobiia</taxon>
        <taxon>Verrucomicrobiales</taxon>
        <taxon>Verrucomicrobiaceae</taxon>
        <taxon>Haloferula</taxon>
    </lineage>
</organism>
<keyword evidence="5" id="KW-0830">Ubiquinone</keyword>
<dbReference type="EC" id="7.1.1.-" evidence="5"/>
<keyword evidence="4 5" id="KW-0472">Membrane</keyword>
<feature type="transmembrane region" description="Helical" evidence="5">
    <location>
        <begin position="282"/>
        <end position="305"/>
    </location>
</feature>
<comment type="catalytic activity">
    <reaction evidence="5">
        <text>a quinone + NADH + 5 H(+)(in) = a quinol + NAD(+) + 4 H(+)(out)</text>
        <dbReference type="Rhea" id="RHEA:57888"/>
        <dbReference type="ChEBI" id="CHEBI:15378"/>
        <dbReference type="ChEBI" id="CHEBI:24646"/>
        <dbReference type="ChEBI" id="CHEBI:57540"/>
        <dbReference type="ChEBI" id="CHEBI:57945"/>
        <dbReference type="ChEBI" id="CHEBI:132124"/>
    </reaction>
</comment>
<keyword evidence="5" id="KW-1003">Cell membrane</keyword>
<feature type="transmembrane region" description="Helical" evidence="5">
    <location>
        <begin position="423"/>
        <end position="443"/>
    </location>
</feature>
<keyword evidence="5" id="KW-0813">Transport</keyword>
<evidence type="ECO:0000256" key="3">
    <source>
        <dbReference type="ARBA" id="ARBA00022989"/>
    </source>
</evidence>
<evidence type="ECO:0000259" key="7">
    <source>
        <dbReference type="Pfam" id="PF00361"/>
    </source>
</evidence>
<feature type="transmembrane region" description="Helical" evidence="5">
    <location>
        <begin position="388"/>
        <end position="411"/>
    </location>
</feature>
<keyword evidence="3 5" id="KW-1133">Transmembrane helix</keyword>
<dbReference type="PANTHER" id="PTHR22773">
    <property type="entry name" value="NADH DEHYDROGENASE"/>
    <property type="match status" value="1"/>
</dbReference>
<feature type="transmembrane region" description="Helical" evidence="5">
    <location>
        <begin position="251"/>
        <end position="270"/>
    </location>
</feature>
<evidence type="ECO:0000313" key="9">
    <source>
        <dbReference type="Proteomes" id="UP001374893"/>
    </source>
</evidence>
<feature type="transmembrane region" description="Helical" evidence="5">
    <location>
        <begin position="32"/>
        <end position="51"/>
    </location>
</feature>
<name>A0ABN6H8Y3_9BACT</name>
<feature type="transmembrane region" description="Helical" evidence="5">
    <location>
        <begin position="464"/>
        <end position="483"/>
    </location>
</feature>
<feature type="transmembrane region" description="Helical" evidence="5">
    <location>
        <begin position="312"/>
        <end position="331"/>
    </location>
</feature>
<feature type="domain" description="NADH:quinone oxidoreductase/Mrp antiporter transmembrane" evidence="7">
    <location>
        <begin position="135"/>
        <end position="434"/>
    </location>
</feature>
<dbReference type="HAMAP" id="MF_00445">
    <property type="entry name" value="NDH1_NuoN_1"/>
    <property type="match status" value="1"/>
</dbReference>
<evidence type="ECO:0000256" key="6">
    <source>
        <dbReference type="RuleBase" id="RU000320"/>
    </source>
</evidence>